<dbReference type="Proteomes" id="UP000614410">
    <property type="component" value="Unassembled WGS sequence"/>
</dbReference>
<name>A0A934KQD4_9BACT</name>
<protein>
    <submittedName>
        <fullName evidence="1">Transposase</fullName>
    </submittedName>
</protein>
<organism evidence="1 2">
    <name type="scientific">Candidatus Amunia macphersoniae</name>
    <dbReference type="NCBI Taxonomy" id="3127014"/>
    <lineage>
        <taxon>Bacteria</taxon>
        <taxon>Bacillati</taxon>
        <taxon>Candidatus Dormiibacterota</taxon>
        <taxon>Candidatus Dormibacteria</taxon>
        <taxon>Candidatus Aeolococcales</taxon>
        <taxon>Candidatus Aeolococcaceae</taxon>
        <taxon>Candidatus Amunia</taxon>
    </lineage>
</organism>
<comment type="caution">
    <text evidence="1">The sequence shown here is derived from an EMBL/GenBank/DDBJ whole genome shotgun (WGS) entry which is preliminary data.</text>
</comment>
<gene>
    <name evidence="1" type="ORF">JF887_14240</name>
</gene>
<sequence>MDRLALPEDVMVHLDRGYDSGKTRALLDEHDMDGAISQRGLPAPIQATFRWVVERTNSWQNAFKKLLWCTECRQSVVDFYIAFASVVIIVRRLIREGWTRYRWDTRPARCP</sequence>
<reference evidence="1 2" key="1">
    <citation type="submission" date="2020-10" db="EMBL/GenBank/DDBJ databases">
        <title>Ca. Dormibacterota MAGs.</title>
        <authorList>
            <person name="Montgomery K."/>
        </authorList>
    </citation>
    <scope>NUCLEOTIDE SEQUENCE [LARGE SCALE GENOMIC DNA]</scope>
    <source>
        <strain evidence="1">Mitchell_Peninsula_5</strain>
    </source>
</reference>
<proteinExistence type="predicted"/>
<evidence type="ECO:0000313" key="1">
    <source>
        <dbReference type="EMBL" id="MBJ7610564.1"/>
    </source>
</evidence>
<dbReference type="EMBL" id="JAEKNN010000065">
    <property type="protein sequence ID" value="MBJ7610564.1"/>
    <property type="molecule type" value="Genomic_DNA"/>
</dbReference>
<accession>A0A934KQD4</accession>
<evidence type="ECO:0000313" key="2">
    <source>
        <dbReference type="Proteomes" id="UP000614410"/>
    </source>
</evidence>
<dbReference type="AlphaFoldDB" id="A0A934KQD4"/>